<feature type="transmembrane region" description="Helical" evidence="1">
    <location>
        <begin position="272"/>
        <end position="293"/>
    </location>
</feature>
<keyword evidence="1" id="KW-1133">Transmembrane helix</keyword>
<keyword evidence="4" id="KW-1185">Reference proteome</keyword>
<dbReference type="PANTHER" id="PTHR36927">
    <property type="entry name" value="BLR4337 PROTEIN"/>
    <property type="match status" value="1"/>
</dbReference>
<name>L7UK60_MYXSD</name>
<feature type="transmembrane region" description="Helical" evidence="1">
    <location>
        <begin position="313"/>
        <end position="331"/>
    </location>
</feature>
<dbReference type="AlphaFoldDB" id="L7UK60"/>
<gene>
    <name evidence="3" type="ordered locus">MYSTI_05567</name>
</gene>
<feature type="transmembrane region" description="Helical" evidence="1">
    <location>
        <begin position="337"/>
        <end position="356"/>
    </location>
</feature>
<dbReference type="Pfam" id="PF01757">
    <property type="entry name" value="Acyl_transf_3"/>
    <property type="match status" value="1"/>
</dbReference>
<feature type="transmembrane region" description="Helical" evidence="1">
    <location>
        <begin position="61"/>
        <end position="82"/>
    </location>
</feature>
<dbReference type="KEGG" id="msd:MYSTI_05567"/>
<evidence type="ECO:0000259" key="2">
    <source>
        <dbReference type="Pfam" id="PF01757"/>
    </source>
</evidence>
<evidence type="ECO:0000256" key="1">
    <source>
        <dbReference type="SAM" id="Phobius"/>
    </source>
</evidence>
<dbReference type="InterPro" id="IPR002656">
    <property type="entry name" value="Acyl_transf_3_dom"/>
</dbReference>
<dbReference type="STRING" id="1278073.MYSTI_05567"/>
<feature type="domain" description="Acyltransferase 3" evidence="2">
    <location>
        <begin position="18"/>
        <end position="356"/>
    </location>
</feature>
<dbReference type="InterPro" id="IPR050623">
    <property type="entry name" value="Glucan_succinyl_AcylTrfase"/>
</dbReference>
<dbReference type="eggNOG" id="COG1835">
    <property type="taxonomic scope" value="Bacteria"/>
</dbReference>
<evidence type="ECO:0000313" key="3">
    <source>
        <dbReference type="EMBL" id="AGC46844.1"/>
    </source>
</evidence>
<keyword evidence="1" id="KW-0812">Transmembrane</keyword>
<dbReference type="OrthoDB" id="9809782at2"/>
<reference evidence="3 4" key="1">
    <citation type="journal article" date="2013" name="Genome Announc.">
        <title>Complete genome sequence of Myxococcus stipitatus strain DSM 14675, a fruiting myxobacterium.</title>
        <authorList>
            <person name="Huntley S."/>
            <person name="Kneip S."/>
            <person name="Treuner-Lange A."/>
            <person name="Sogaard-Andersen L."/>
        </authorList>
    </citation>
    <scope>NUCLEOTIDE SEQUENCE [LARGE SCALE GENOMIC DNA]</scope>
    <source>
        <strain evidence="4">DSM 14675 / JCM 12634 / Mx s8</strain>
    </source>
</reference>
<feature type="transmembrane region" description="Helical" evidence="1">
    <location>
        <begin position="21"/>
        <end position="41"/>
    </location>
</feature>
<evidence type="ECO:0000313" key="4">
    <source>
        <dbReference type="Proteomes" id="UP000011131"/>
    </source>
</evidence>
<keyword evidence="3" id="KW-0808">Transferase</keyword>
<dbReference type="GO" id="GO:0016747">
    <property type="term" value="F:acyltransferase activity, transferring groups other than amino-acyl groups"/>
    <property type="evidence" value="ECO:0007669"/>
    <property type="project" value="InterPro"/>
</dbReference>
<feature type="transmembrane region" description="Helical" evidence="1">
    <location>
        <begin position="151"/>
        <end position="171"/>
    </location>
</feature>
<feature type="transmembrane region" description="Helical" evidence="1">
    <location>
        <begin position="98"/>
        <end position="116"/>
    </location>
</feature>
<accession>L7UK60</accession>
<sequence length="393" mass="44528">MSTPAPFPASPSESHRPDLDWLRVVAILVLHFFHTGMMFNTWDWHLKSLVALPALEWTMDILHHVRMPLLMVISGMGTALALRHRSVRAFAGDRARRLLVPVLFGMLVVVPPQIYVERVFRGQFHGGYVDFYPSVFALVPYPAGSLSWHHLWFVVYLFVYCVLALPLFALLGQPRVKPWLAKLEAWLCRGANVVWLAAPLALNDLWLHAYPVTHGLLDDPRNFGHYGWLFLAGHLLGRAPRLWEVLVERRWVLLGVSAVLFAVMAPENEFPLVPETLGAASSQWLFILTALAWARRCIQTRRPWLRYAAERSYPFYILHQTVIIVVGFALLRLPVGPWPLFGCVLVSSFLATWVLSEMVARLSWLRPFFGLKARATRARAEAAIPAASPGHTA</sequence>
<organism evidence="3 4">
    <name type="scientific">Myxococcus stipitatus (strain DSM 14675 / JCM 12634 / Mx s8)</name>
    <dbReference type="NCBI Taxonomy" id="1278073"/>
    <lineage>
        <taxon>Bacteria</taxon>
        <taxon>Pseudomonadati</taxon>
        <taxon>Myxococcota</taxon>
        <taxon>Myxococcia</taxon>
        <taxon>Myxococcales</taxon>
        <taxon>Cystobacterineae</taxon>
        <taxon>Myxococcaceae</taxon>
        <taxon>Myxococcus</taxon>
    </lineage>
</organism>
<dbReference type="RefSeq" id="WP_015351100.1">
    <property type="nucleotide sequence ID" value="NC_020126.1"/>
</dbReference>
<protein>
    <submittedName>
        <fullName evidence="3">Acyltransferase</fullName>
    </submittedName>
</protein>
<keyword evidence="1" id="KW-0472">Membrane</keyword>
<dbReference type="HOGENOM" id="CLU_036182_0_0_7"/>
<keyword evidence="3" id="KW-0012">Acyltransferase</keyword>
<feature type="transmembrane region" description="Helical" evidence="1">
    <location>
        <begin position="183"/>
        <end position="202"/>
    </location>
</feature>
<dbReference type="PATRIC" id="fig|1278073.3.peg.5647"/>
<dbReference type="EMBL" id="CP004025">
    <property type="protein sequence ID" value="AGC46844.1"/>
    <property type="molecule type" value="Genomic_DNA"/>
</dbReference>
<dbReference type="Proteomes" id="UP000011131">
    <property type="component" value="Chromosome"/>
</dbReference>
<dbReference type="PANTHER" id="PTHR36927:SF3">
    <property type="entry name" value="GLUCANS BIOSYNTHESIS PROTEIN C"/>
    <property type="match status" value="1"/>
</dbReference>
<proteinExistence type="predicted"/>